<dbReference type="EMBL" id="POUA01000017">
    <property type="protein sequence ID" value="PZG54432.1"/>
    <property type="molecule type" value="Genomic_DNA"/>
</dbReference>
<reference evidence="2 3" key="1">
    <citation type="submission" date="2018-01" db="EMBL/GenBank/DDBJ databases">
        <title>Draft genome sequence of Sphaerisporangium sp. 7K107.</title>
        <authorList>
            <person name="Sahin N."/>
            <person name="Saygin H."/>
            <person name="Ay H."/>
        </authorList>
    </citation>
    <scope>NUCLEOTIDE SEQUENCE [LARGE SCALE GENOMIC DNA]</scope>
    <source>
        <strain evidence="2 3">7K107</strain>
    </source>
</reference>
<comment type="caution">
    <text evidence="2">The sequence shown here is derived from an EMBL/GenBank/DDBJ whole genome shotgun (WGS) entry which is preliminary data.</text>
</comment>
<evidence type="ECO:0000313" key="3">
    <source>
        <dbReference type="Proteomes" id="UP000248544"/>
    </source>
</evidence>
<evidence type="ECO:0000313" key="2">
    <source>
        <dbReference type="EMBL" id="PZG54432.1"/>
    </source>
</evidence>
<sequence length="182" mass="19144">MYVGFATLHQQMGEAADDADRLADGTGDLAATRRLADGARQVADGNRRLYDTAAPIADRIIDAIDDLPSADSVSAELNRLAEQCRTSPSEETGGEDFCAGLSRAAGRLSAIAGDIDGMKARAGGGAAEIKQSLGKLAGGAEHGGSWGRPSFRARRSPWSPAPCRRSPLPWPPWNRCCPPTAR</sequence>
<name>A0A2W2H1W3_9ACTN</name>
<gene>
    <name evidence="2" type="ORF">C1I98_04035</name>
</gene>
<accession>A0A2W2H1W3</accession>
<proteinExistence type="predicted"/>
<keyword evidence="3" id="KW-1185">Reference proteome</keyword>
<feature type="region of interest" description="Disordered" evidence="1">
    <location>
        <begin position="138"/>
        <end position="164"/>
    </location>
</feature>
<dbReference type="Proteomes" id="UP000248544">
    <property type="component" value="Unassembled WGS sequence"/>
</dbReference>
<protein>
    <submittedName>
        <fullName evidence="2">Uncharacterized protein</fullName>
    </submittedName>
</protein>
<dbReference type="RefSeq" id="WP_111165709.1">
    <property type="nucleotide sequence ID" value="NZ_POUA01000017.1"/>
</dbReference>
<dbReference type="AlphaFoldDB" id="A0A2W2H1W3"/>
<evidence type="ECO:0000256" key="1">
    <source>
        <dbReference type="SAM" id="MobiDB-lite"/>
    </source>
</evidence>
<organism evidence="2 3">
    <name type="scientific">Spongiactinospora gelatinilytica</name>
    <dbReference type="NCBI Taxonomy" id="2666298"/>
    <lineage>
        <taxon>Bacteria</taxon>
        <taxon>Bacillati</taxon>
        <taxon>Actinomycetota</taxon>
        <taxon>Actinomycetes</taxon>
        <taxon>Streptosporangiales</taxon>
        <taxon>Streptosporangiaceae</taxon>
        <taxon>Spongiactinospora</taxon>
    </lineage>
</organism>